<dbReference type="PIRSF" id="PIRSF000077">
    <property type="entry name" value="Thioredoxin"/>
    <property type="match status" value="1"/>
</dbReference>
<dbReference type="PROSITE" id="PS51352">
    <property type="entry name" value="THIOREDOXIN_2"/>
    <property type="match status" value="1"/>
</dbReference>
<reference evidence="12" key="1">
    <citation type="submission" date="2020-08" db="EMBL/GenBank/DDBJ databases">
        <title>Genome public.</title>
        <authorList>
            <person name="Liu C."/>
            <person name="Sun Q."/>
        </authorList>
    </citation>
    <scope>NUCLEOTIDE SEQUENCE</scope>
    <source>
        <strain evidence="12">NSJ-32</strain>
    </source>
</reference>
<evidence type="ECO:0000256" key="1">
    <source>
        <dbReference type="ARBA" id="ARBA00008987"/>
    </source>
</evidence>
<keyword evidence="3" id="KW-0813">Transport</keyword>
<dbReference type="PROSITE" id="PS00194">
    <property type="entry name" value="THIOREDOXIN_1"/>
    <property type="match status" value="1"/>
</dbReference>
<dbReference type="InterPro" id="IPR013766">
    <property type="entry name" value="Thioredoxin_domain"/>
</dbReference>
<evidence type="ECO:0000259" key="11">
    <source>
        <dbReference type="PROSITE" id="PS51352"/>
    </source>
</evidence>
<dbReference type="Pfam" id="PF00085">
    <property type="entry name" value="Thioredoxin"/>
    <property type="match status" value="1"/>
</dbReference>
<dbReference type="AlphaFoldDB" id="A0A926I1P3"/>
<dbReference type="Proteomes" id="UP000657006">
    <property type="component" value="Unassembled WGS sequence"/>
</dbReference>
<dbReference type="Gene3D" id="3.40.30.10">
    <property type="entry name" value="Glutaredoxin"/>
    <property type="match status" value="1"/>
</dbReference>
<protein>
    <recommendedName>
        <fullName evidence="2 7">Thioredoxin</fullName>
    </recommendedName>
</protein>
<evidence type="ECO:0000313" key="13">
    <source>
        <dbReference type="Proteomes" id="UP000657006"/>
    </source>
</evidence>
<dbReference type="SUPFAM" id="SSF52833">
    <property type="entry name" value="Thioredoxin-like"/>
    <property type="match status" value="1"/>
</dbReference>
<evidence type="ECO:0000256" key="3">
    <source>
        <dbReference type="ARBA" id="ARBA00022448"/>
    </source>
</evidence>
<feature type="domain" description="Thioredoxin" evidence="11">
    <location>
        <begin position="1"/>
        <end position="105"/>
    </location>
</feature>
<sequence length="105" mass="11631">MALAFNDSNFQDEVLNSEIPVLVDFYADWCGPCKMMSPVVDELSREYEGRLKVGKVNVDENTNVAQQYRVMSIPTILLIKNGQVVDQVVGAVPKAQLTGKIDSIL</sequence>
<keyword evidence="4" id="KW-0249">Electron transport</keyword>
<evidence type="ECO:0000256" key="5">
    <source>
        <dbReference type="ARBA" id="ARBA00023157"/>
    </source>
</evidence>
<dbReference type="CDD" id="cd02947">
    <property type="entry name" value="TRX_family"/>
    <property type="match status" value="1"/>
</dbReference>
<evidence type="ECO:0000256" key="6">
    <source>
        <dbReference type="ARBA" id="ARBA00023284"/>
    </source>
</evidence>
<feature type="site" description="Contributes to redox potential value" evidence="9">
    <location>
        <position position="31"/>
    </location>
</feature>
<gene>
    <name evidence="12" type="primary">trxA</name>
    <name evidence="12" type="ORF">H8730_08085</name>
</gene>
<comment type="similarity">
    <text evidence="1 8">Belongs to the thioredoxin family.</text>
</comment>
<evidence type="ECO:0000256" key="9">
    <source>
        <dbReference type="PIRSR" id="PIRSR000077-1"/>
    </source>
</evidence>
<feature type="site" description="Deprotonates C-terminal active site Cys" evidence="9">
    <location>
        <position position="24"/>
    </location>
</feature>
<feature type="site" description="Contributes to redox potential value" evidence="9">
    <location>
        <position position="32"/>
    </location>
</feature>
<dbReference type="NCBIfam" id="TIGR01068">
    <property type="entry name" value="thioredoxin"/>
    <property type="match status" value="1"/>
</dbReference>
<proteinExistence type="inferred from homology"/>
<dbReference type="EMBL" id="JACRSQ010000010">
    <property type="protein sequence ID" value="MBC8543500.1"/>
    <property type="molecule type" value="Genomic_DNA"/>
</dbReference>
<dbReference type="PANTHER" id="PTHR45663">
    <property type="entry name" value="GEO12009P1"/>
    <property type="match status" value="1"/>
</dbReference>
<feature type="active site" description="Nucleophile" evidence="9">
    <location>
        <position position="33"/>
    </location>
</feature>
<dbReference type="InterPro" id="IPR036249">
    <property type="entry name" value="Thioredoxin-like_sf"/>
</dbReference>
<dbReference type="InterPro" id="IPR017937">
    <property type="entry name" value="Thioredoxin_CS"/>
</dbReference>
<organism evidence="12 13">
    <name type="scientific">Bianquea renquensis</name>
    <dbReference type="NCBI Taxonomy" id="2763661"/>
    <lineage>
        <taxon>Bacteria</taxon>
        <taxon>Bacillati</taxon>
        <taxon>Bacillota</taxon>
        <taxon>Clostridia</taxon>
        <taxon>Eubacteriales</taxon>
        <taxon>Bianqueaceae</taxon>
        <taxon>Bianquea</taxon>
    </lineage>
</organism>
<keyword evidence="6 10" id="KW-0676">Redox-active center</keyword>
<name>A0A926I1P3_9FIRM</name>
<dbReference type="InterPro" id="IPR005746">
    <property type="entry name" value="Thioredoxin"/>
</dbReference>
<evidence type="ECO:0000256" key="2">
    <source>
        <dbReference type="ARBA" id="ARBA00020570"/>
    </source>
</evidence>
<keyword evidence="5 10" id="KW-1015">Disulfide bond</keyword>
<dbReference type="GO" id="GO:0005737">
    <property type="term" value="C:cytoplasm"/>
    <property type="evidence" value="ECO:0007669"/>
    <property type="project" value="TreeGrafter"/>
</dbReference>
<dbReference type="FunFam" id="3.40.30.10:FF:000001">
    <property type="entry name" value="Thioredoxin"/>
    <property type="match status" value="1"/>
</dbReference>
<keyword evidence="13" id="KW-1185">Reference proteome</keyword>
<evidence type="ECO:0000256" key="8">
    <source>
        <dbReference type="PIRNR" id="PIRNR000077"/>
    </source>
</evidence>
<accession>A0A926I1P3</accession>
<dbReference type="PANTHER" id="PTHR45663:SF11">
    <property type="entry name" value="GEO12009P1"/>
    <property type="match status" value="1"/>
</dbReference>
<evidence type="ECO:0000256" key="7">
    <source>
        <dbReference type="NCBIfam" id="TIGR01068"/>
    </source>
</evidence>
<dbReference type="PRINTS" id="PR00421">
    <property type="entry name" value="THIOREDOXIN"/>
</dbReference>
<evidence type="ECO:0000256" key="4">
    <source>
        <dbReference type="ARBA" id="ARBA00022982"/>
    </source>
</evidence>
<comment type="caution">
    <text evidence="12">The sequence shown here is derived from an EMBL/GenBank/DDBJ whole genome shotgun (WGS) entry which is preliminary data.</text>
</comment>
<dbReference type="RefSeq" id="WP_177714865.1">
    <property type="nucleotide sequence ID" value="NZ_JACRSQ010000010.1"/>
</dbReference>
<dbReference type="GO" id="GO:0015035">
    <property type="term" value="F:protein-disulfide reductase activity"/>
    <property type="evidence" value="ECO:0007669"/>
    <property type="project" value="UniProtKB-UniRule"/>
</dbReference>
<feature type="disulfide bond" description="Redox-active" evidence="10">
    <location>
        <begin position="30"/>
        <end position="33"/>
    </location>
</feature>
<evidence type="ECO:0000313" key="12">
    <source>
        <dbReference type="EMBL" id="MBC8543500.1"/>
    </source>
</evidence>
<feature type="active site" description="Nucleophile" evidence="9">
    <location>
        <position position="30"/>
    </location>
</feature>
<evidence type="ECO:0000256" key="10">
    <source>
        <dbReference type="PIRSR" id="PIRSR000077-4"/>
    </source>
</evidence>